<feature type="compositionally biased region" description="Gly residues" evidence="1">
    <location>
        <begin position="592"/>
        <end position="602"/>
    </location>
</feature>
<dbReference type="Proteomes" id="UP000315842">
    <property type="component" value="Unassembled WGS sequence"/>
</dbReference>
<feature type="compositionally biased region" description="Pro residues" evidence="1">
    <location>
        <begin position="373"/>
        <end position="383"/>
    </location>
</feature>
<organism evidence="3 4">
    <name type="scientific">Cellulomonas uda</name>
    <dbReference type="NCBI Taxonomy" id="1714"/>
    <lineage>
        <taxon>Bacteria</taxon>
        <taxon>Bacillati</taxon>
        <taxon>Actinomycetota</taxon>
        <taxon>Actinomycetes</taxon>
        <taxon>Micrococcales</taxon>
        <taxon>Cellulomonadaceae</taxon>
        <taxon>Cellulomonas</taxon>
    </lineage>
</organism>
<accession>A0A4Y3KGQ3</accession>
<feature type="region of interest" description="Disordered" evidence="1">
    <location>
        <begin position="499"/>
        <end position="615"/>
    </location>
</feature>
<sequence length="615" mass="64547">MFDSSEASWSGGAADRAVARAALPASGESPDGALDALEAVRVRLATLAAVAARADGWSGTQRARALGMLDRIASLVTVVRSPVLAAQQSAAAAVGAGREFADTRARLTGSTRWHVAGQVRSAEALTRLPTVRAAMAEGVVRDGHVDVLARTLEQAPARAAESLRTPQGQAAVVELARGVDAREFGRTLTAWVAAQDDDHLETRRAAQHRARFLTLTHAADGTHLRGRLDPVTGRLLQRALDATGHRPDDDRTPEQARADALAALAGNPAAGRVAPPSASQPIEPAAHARQVVRDEVRAEVRDEVRAGPWADVGDEARGDGERPQSAAGPHPGSLAVPHVSLLVPAETWVEHRRRAARRQRALVAPSSGSAPATPSPSAVPLPPAVTDDGTVLSPSELATALCDCAMTRVVMDAAGRPLDVGRTRRSFTPAQRLAVVARDRACVWNGCSVPPAYCEVHHIAWWNRDGGTSDLVNAVLLCSFHHHEVHRLDLTVERHSPALLRTHGGPQRPPTGAEPGESDATPVPDSAPGRPPGAVPETEGVPEPWWVAGTPRPDLAMSGGRSSAGTRYTFRNRSGRPYNVPASPTRIVGQAPGAGHGVGPHLGPGVEARPTGWTA</sequence>
<proteinExistence type="predicted"/>
<dbReference type="Gene3D" id="1.10.30.50">
    <property type="match status" value="1"/>
</dbReference>
<dbReference type="RefSeq" id="WP_243861315.1">
    <property type="nucleotide sequence ID" value="NZ_BJLP01000050.1"/>
</dbReference>
<protein>
    <recommendedName>
        <fullName evidence="2">HNH nuclease domain-containing protein</fullName>
    </recommendedName>
</protein>
<evidence type="ECO:0000313" key="4">
    <source>
        <dbReference type="Proteomes" id="UP000315842"/>
    </source>
</evidence>
<evidence type="ECO:0000259" key="2">
    <source>
        <dbReference type="SMART" id="SM00507"/>
    </source>
</evidence>
<feature type="compositionally biased region" description="Polar residues" evidence="1">
    <location>
        <begin position="560"/>
        <end position="572"/>
    </location>
</feature>
<evidence type="ECO:0000313" key="3">
    <source>
        <dbReference type="EMBL" id="GEA82178.1"/>
    </source>
</evidence>
<dbReference type="EMBL" id="BJLP01000050">
    <property type="protein sequence ID" value="GEA82178.1"/>
    <property type="molecule type" value="Genomic_DNA"/>
</dbReference>
<feature type="region of interest" description="Disordered" evidence="1">
    <location>
        <begin position="359"/>
        <end position="386"/>
    </location>
</feature>
<feature type="compositionally biased region" description="Low complexity" evidence="1">
    <location>
        <begin position="361"/>
        <end position="372"/>
    </location>
</feature>
<feature type="domain" description="HNH nuclease" evidence="2">
    <location>
        <begin position="430"/>
        <end position="483"/>
    </location>
</feature>
<comment type="caution">
    <text evidence="3">The sequence shown here is derived from an EMBL/GenBank/DDBJ whole genome shotgun (WGS) entry which is preliminary data.</text>
</comment>
<feature type="region of interest" description="Disordered" evidence="1">
    <location>
        <begin position="269"/>
        <end position="291"/>
    </location>
</feature>
<keyword evidence="4" id="KW-1185">Reference proteome</keyword>
<dbReference type="InterPro" id="IPR003870">
    <property type="entry name" value="DUF222"/>
</dbReference>
<dbReference type="CDD" id="cd00085">
    <property type="entry name" value="HNHc"/>
    <property type="match status" value="1"/>
</dbReference>
<dbReference type="AlphaFoldDB" id="A0A4Y3KGQ3"/>
<dbReference type="Pfam" id="PF02720">
    <property type="entry name" value="DUF222"/>
    <property type="match status" value="1"/>
</dbReference>
<evidence type="ECO:0000256" key="1">
    <source>
        <dbReference type="SAM" id="MobiDB-lite"/>
    </source>
</evidence>
<gene>
    <name evidence="3" type="ORF">CUD01_26220</name>
</gene>
<name>A0A4Y3KGQ3_CELUD</name>
<reference evidence="3 4" key="1">
    <citation type="submission" date="2019-06" db="EMBL/GenBank/DDBJ databases">
        <title>Whole genome shotgun sequence of Cellulomonas uda NBRC 3747.</title>
        <authorList>
            <person name="Hosoyama A."/>
            <person name="Uohara A."/>
            <person name="Ohji S."/>
            <person name="Ichikawa N."/>
        </authorList>
    </citation>
    <scope>NUCLEOTIDE SEQUENCE [LARGE SCALE GENOMIC DNA]</scope>
    <source>
        <strain evidence="3 4">NBRC 3747</strain>
    </source>
</reference>
<feature type="region of interest" description="Disordered" evidence="1">
    <location>
        <begin position="304"/>
        <end position="335"/>
    </location>
</feature>
<dbReference type="InterPro" id="IPR003615">
    <property type="entry name" value="HNH_nuc"/>
</dbReference>
<dbReference type="SMART" id="SM00507">
    <property type="entry name" value="HNHc"/>
    <property type="match status" value="1"/>
</dbReference>